<feature type="domain" description="Guanylate cyclase" evidence="9">
    <location>
        <begin position="748"/>
        <end position="882"/>
    </location>
</feature>
<evidence type="ECO:0000256" key="7">
    <source>
        <dbReference type="SAM" id="MobiDB-lite"/>
    </source>
</evidence>
<dbReference type="SUPFAM" id="SSF109604">
    <property type="entry name" value="HD-domain/PDEase-like"/>
    <property type="match status" value="1"/>
</dbReference>
<dbReference type="GO" id="GO:0004114">
    <property type="term" value="F:3',5'-cyclic-nucleotide phosphodiesterase activity"/>
    <property type="evidence" value="ECO:0007669"/>
    <property type="project" value="InterPro"/>
</dbReference>
<dbReference type="Pfam" id="PF00211">
    <property type="entry name" value="Guanylate_cyc"/>
    <property type="match status" value="1"/>
</dbReference>
<feature type="compositionally biased region" description="Basic and acidic residues" evidence="7">
    <location>
        <begin position="101"/>
        <end position="112"/>
    </location>
</feature>
<keyword evidence="2 8" id="KW-0812">Transmembrane</keyword>
<dbReference type="Gene3D" id="1.10.1300.10">
    <property type="entry name" value="3'5'-cyclic nucleotide phosphodiesterase, catalytic domain"/>
    <property type="match status" value="1"/>
</dbReference>
<evidence type="ECO:0000256" key="8">
    <source>
        <dbReference type="SAM" id="Phobius"/>
    </source>
</evidence>
<keyword evidence="4 8" id="KW-1133">Transmembrane helix</keyword>
<feature type="compositionally biased region" description="Polar residues" evidence="7">
    <location>
        <begin position="490"/>
        <end position="501"/>
    </location>
</feature>
<dbReference type="GO" id="GO:0000166">
    <property type="term" value="F:nucleotide binding"/>
    <property type="evidence" value="ECO:0007669"/>
    <property type="project" value="UniProtKB-KW"/>
</dbReference>
<reference evidence="10" key="1">
    <citation type="submission" date="2020-06" db="EMBL/GenBank/DDBJ databases">
        <authorList>
            <consortium name="Plant Systems Biology data submission"/>
        </authorList>
    </citation>
    <scope>NUCLEOTIDE SEQUENCE</scope>
    <source>
        <strain evidence="10">D6</strain>
    </source>
</reference>
<sequence>MTGLSDDEKECAKAVSFEDLNPRRKSVMISSIIKSSITDSSDQQAELMRSVILGRTNTTRDVFQDEEDDDADSDGGYSNVLSVVDSVGTSNGGGSGGVNKEQSDKEKETKKIQEELSKKESASVLYLRLLVIFVLVVTAAVVSSVVYLITRNGEVSEFETQYEGAAGKVTDAFENIMVRMESIAGLAAVYTSQGMHHNPWPFVSLEDFYPRARNALDISGSLWIGMHPLVPHQYYKAWDEFTMDPANYRWVTQALEYQQKRNIEPVEGTTIGVSNVSGYTTVVDPLHFLQPDGTAVLETDDQDWYLPRWQTSPFLHKAFVNENVRNNPREFATSNYKKKVLSHVVATGQAVASEFYSAEFGYANSSNPDTAFLANLRGLQAGLETPYHGDPMTDLYIPIFDTIDNSIDNPNRTVVGIMSSLVHWKSFFRYVLPQNVHGINAVLEYTCDGNTEADHANRDSSNRRTTQATKVDHANDRRAQTEFVIFPMQNNDTFPTESPTDVPSLDDAATRDEPLPADAATAVPTTSPTEAQTATEEDMPGTQFVGEESQFDIPHVTTEEPQDIHSESKYFTIVIEGVEAYAVGHGDLHERKFNQYERRASYVKNDFKMNDGTLSGIPIDQTCTYQLRVYPSQQFYDQYNTNQAWIITVVIACVFLFAIFMFWVYNLMVEHRQNKILKKATQTTALVSTLFPKNVRDRLLEQEESHSHTNKYGFGTKSRLKGFVAGETDSDSDVMSSSPIADLFPNCTVFFGDIAGFTAWSSTREPGQVFILLQNLYQTFDQLAKRRSVFKVETIGDCYMAVTGLPDKQPDHATIMSRFAFDCLVSMKEITKRLESTLGPDTTDLGMRIGLHSGPVTAGVLRGERARFQLFGDTVNTASRMESTGSKGRIQVSNSTAKILKAVGKDQWLTQREDAVKAKGKGIMRTYWMTPKKNDSSAGGSSVGDPAEQQSQNRLVDWIVSLMLDDIRKIVYDRKKVGGISNLMKGQAAPTFVPAKGTTCMEEVKTVIHMPKFDSTKQAHQMGKYKGISVEDDVVKELTAYVAAIAAIYRDNPFHNFEHACHVTMSVSKLLKRIVTPEIAANEISGSATQDKLALTLHDYTFGINSDPLAMFAMTFSALIHDVDHRGVSNMQLGVEDPAMKEKYDNKSLAEQNSLDISWDILMQERFSKLRSFVFGSQEELLRFRQLIVNIVLATDIFDKELNALRLSRWKHAFSEEKMEEDVRTKNDLRATIVIEHIMQASDVSHTMQHWHVYQKWNRCLFKEMHAAYLEGRMGKDPATFWYKGEIGFFDNYIIPLAKKLKDCGVFGVSSDEYLDYAEQNRAEWEERGQEIVEGMVAELSREAAALDC</sequence>
<dbReference type="PROSITE" id="PS50125">
    <property type="entry name" value="GUANYLATE_CYCLASE_2"/>
    <property type="match status" value="1"/>
</dbReference>
<organism evidence="10 11">
    <name type="scientific">Seminavis robusta</name>
    <dbReference type="NCBI Taxonomy" id="568900"/>
    <lineage>
        <taxon>Eukaryota</taxon>
        <taxon>Sar</taxon>
        <taxon>Stramenopiles</taxon>
        <taxon>Ochrophyta</taxon>
        <taxon>Bacillariophyta</taxon>
        <taxon>Bacillariophyceae</taxon>
        <taxon>Bacillariophycidae</taxon>
        <taxon>Naviculales</taxon>
        <taxon>Naviculaceae</taxon>
        <taxon>Seminavis</taxon>
    </lineage>
</organism>
<evidence type="ECO:0000313" key="11">
    <source>
        <dbReference type="Proteomes" id="UP001153069"/>
    </source>
</evidence>
<feature type="compositionally biased region" description="Polar residues" evidence="7">
    <location>
        <begin position="523"/>
        <end position="534"/>
    </location>
</feature>
<feature type="region of interest" description="Disordered" evidence="7">
    <location>
        <begin position="490"/>
        <end position="538"/>
    </location>
</feature>
<evidence type="ECO:0000313" key="10">
    <source>
        <dbReference type="EMBL" id="CAB9498466.1"/>
    </source>
</evidence>
<keyword evidence="3" id="KW-0547">Nucleotide-binding</keyword>
<keyword evidence="5 8" id="KW-0472">Membrane</keyword>
<dbReference type="Pfam" id="PF00233">
    <property type="entry name" value="PDEase_I"/>
    <property type="match status" value="1"/>
</dbReference>
<dbReference type="GO" id="GO:0004016">
    <property type="term" value="F:adenylate cyclase activity"/>
    <property type="evidence" value="ECO:0007669"/>
    <property type="project" value="TreeGrafter"/>
</dbReference>
<dbReference type="GO" id="GO:0004383">
    <property type="term" value="F:guanylate cyclase activity"/>
    <property type="evidence" value="ECO:0007669"/>
    <property type="project" value="TreeGrafter"/>
</dbReference>
<proteinExistence type="predicted"/>
<comment type="subcellular location">
    <subcellularLocation>
        <location evidence="1">Membrane</location>
    </subcellularLocation>
</comment>
<dbReference type="CDD" id="cd07302">
    <property type="entry name" value="CHD"/>
    <property type="match status" value="1"/>
</dbReference>
<evidence type="ECO:0000256" key="3">
    <source>
        <dbReference type="ARBA" id="ARBA00022741"/>
    </source>
</evidence>
<evidence type="ECO:0000256" key="6">
    <source>
        <dbReference type="ARBA" id="ARBA00023239"/>
    </source>
</evidence>
<dbReference type="InterPro" id="IPR029787">
    <property type="entry name" value="Nucleotide_cyclase"/>
</dbReference>
<feature type="region of interest" description="Disordered" evidence="7">
    <location>
        <begin position="87"/>
        <end position="112"/>
    </location>
</feature>
<evidence type="ECO:0000256" key="2">
    <source>
        <dbReference type="ARBA" id="ARBA00022692"/>
    </source>
</evidence>
<dbReference type="InterPro" id="IPR002073">
    <property type="entry name" value="PDEase_catalytic_dom"/>
</dbReference>
<dbReference type="InterPro" id="IPR036971">
    <property type="entry name" value="PDEase_catalytic_dom_sf"/>
</dbReference>
<feature type="transmembrane region" description="Helical" evidence="8">
    <location>
        <begin position="644"/>
        <end position="669"/>
    </location>
</feature>
<evidence type="ECO:0000256" key="5">
    <source>
        <dbReference type="ARBA" id="ARBA00023136"/>
    </source>
</evidence>
<evidence type="ECO:0000259" key="9">
    <source>
        <dbReference type="PROSITE" id="PS50125"/>
    </source>
</evidence>
<dbReference type="GO" id="GO:0035556">
    <property type="term" value="P:intracellular signal transduction"/>
    <property type="evidence" value="ECO:0007669"/>
    <property type="project" value="InterPro"/>
</dbReference>
<accession>A0A9N8DD06</accession>
<dbReference type="EMBL" id="CAICTM010000039">
    <property type="protein sequence ID" value="CAB9498466.1"/>
    <property type="molecule type" value="Genomic_DNA"/>
</dbReference>
<keyword evidence="6" id="KW-0456">Lyase</keyword>
<dbReference type="SUPFAM" id="SSF55073">
    <property type="entry name" value="Nucleotide cyclase"/>
    <property type="match status" value="1"/>
</dbReference>
<name>A0A9N8DD06_9STRA</name>
<dbReference type="Gene3D" id="3.30.70.1230">
    <property type="entry name" value="Nucleotide cyclase"/>
    <property type="match status" value="1"/>
</dbReference>
<protein>
    <submittedName>
        <fullName evidence="10">Receptor-type guanylate cyclase gcy</fullName>
    </submittedName>
</protein>
<dbReference type="InterPro" id="IPR050401">
    <property type="entry name" value="Cyclic_nucleotide_synthase"/>
</dbReference>
<dbReference type="GO" id="GO:0005886">
    <property type="term" value="C:plasma membrane"/>
    <property type="evidence" value="ECO:0007669"/>
    <property type="project" value="TreeGrafter"/>
</dbReference>
<comment type="caution">
    <text evidence="10">The sequence shown here is derived from an EMBL/GenBank/DDBJ whole genome shotgun (WGS) entry which is preliminary data.</text>
</comment>
<feature type="region of interest" description="Disordered" evidence="7">
    <location>
        <begin position="930"/>
        <end position="949"/>
    </location>
</feature>
<dbReference type="Proteomes" id="UP001153069">
    <property type="component" value="Unassembled WGS sequence"/>
</dbReference>
<feature type="transmembrane region" description="Helical" evidence="8">
    <location>
        <begin position="125"/>
        <end position="149"/>
    </location>
</feature>
<evidence type="ECO:0000256" key="1">
    <source>
        <dbReference type="ARBA" id="ARBA00004370"/>
    </source>
</evidence>
<keyword evidence="10" id="KW-0675">Receptor</keyword>
<dbReference type="SMART" id="SM00044">
    <property type="entry name" value="CYCc"/>
    <property type="match status" value="1"/>
</dbReference>
<evidence type="ECO:0000256" key="4">
    <source>
        <dbReference type="ARBA" id="ARBA00022989"/>
    </source>
</evidence>
<keyword evidence="11" id="KW-1185">Reference proteome</keyword>
<dbReference type="InterPro" id="IPR001054">
    <property type="entry name" value="A/G_cyclase"/>
</dbReference>
<gene>
    <name evidence="10" type="ORF">SEMRO_39_G023960.1</name>
</gene>
<dbReference type="GO" id="GO:0007168">
    <property type="term" value="P:receptor guanylyl cyclase signaling pathway"/>
    <property type="evidence" value="ECO:0007669"/>
    <property type="project" value="TreeGrafter"/>
</dbReference>
<dbReference type="PANTHER" id="PTHR11920:SF335">
    <property type="entry name" value="GUANYLATE CYCLASE"/>
    <property type="match status" value="1"/>
</dbReference>
<dbReference type="GO" id="GO:0001653">
    <property type="term" value="F:peptide receptor activity"/>
    <property type="evidence" value="ECO:0007669"/>
    <property type="project" value="TreeGrafter"/>
</dbReference>
<dbReference type="PANTHER" id="PTHR11920">
    <property type="entry name" value="GUANYLYL CYCLASE"/>
    <property type="match status" value="1"/>
</dbReference>